<organism evidence="1 2">
    <name type="scientific">Citrullus colocynthis</name>
    <name type="common">colocynth</name>
    <dbReference type="NCBI Taxonomy" id="252529"/>
    <lineage>
        <taxon>Eukaryota</taxon>
        <taxon>Viridiplantae</taxon>
        <taxon>Streptophyta</taxon>
        <taxon>Embryophyta</taxon>
        <taxon>Tracheophyta</taxon>
        <taxon>Spermatophyta</taxon>
        <taxon>Magnoliopsida</taxon>
        <taxon>eudicotyledons</taxon>
        <taxon>Gunneridae</taxon>
        <taxon>Pentapetalae</taxon>
        <taxon>rosids</taxon>
        <taxon>fabids</taxon>
        <taxon>Cucurbitales</taxon>
        <taxon>Cucurbitaceae</taxon>
        <taxon>Benincaseae</taxon>
        <taxon>Citrullus</taxon>
    </lineage>
</organism>
<dbReference type="EMBL" id="OZ021744">
    <property type="protein sequence ID" value="CAK9311825.1"/>
    <property type="molecule type" value="Genomic_DNA"/>
</dbReference>
<proteinExistence type="predicted"/>
<gene>
    <name evidence="1" type="ORF">CITCOLO1_LOCUS3494</name>
</gene>
<accession>A0ABP0XYN6</accession>
<dbReference type="Proteomes" id="UP001642487">
    <property type="component" value="Chromosome 10"/>
</dbReference>
<keyword evidence="2" id="KW-1185">Reference proteome</keyword>
<name>A0ABP0XYN6_9ROSI</name>
<sequence>MHEFECRKQFDELNLDVVYFVKLSPNLLLPSITATLPPPVLRSYITLGFHLCLNLIGAKWINSPFHLFPILSGFYTSFTFPSLILLRCSVPDSLLAQIACFLKSLLLFSDFFPTFVRQLEKKLILKG</sequence>
<evidence type="ECO:0000313" key="1">
    <source>
        <dbReference type="EMBL" id="CAK9311825.1"/>
    </source>
</evidence>
<reference evidence="1 2" key="1">
    <citation type="submission" date="2024-03" db="EMBL/GenBank/DDBJ databases">
        <authorList>
            <person name="Gkanogiannis A."/>
            <person name="Becerra Lopez-Lavalle L."/>
        </authorList>
    </citation>
    <scope>NUCLEOTIDE SEQUENCE [LARGE SCALE GENOMIC DNA]</scope>
</reference>
<protein>
    <submittedName>
        <fullName evidence="1">Uncharacterized protein</fullName>
    </submittedName>
</protein>
<evidence type="ECO:0000313" key="2">
    <source>
        <dbReference type="Proteomes" id="UP001642487"/>
    </source>
</evidence>